<dbReference type="AlphaFoldDB" id="A0A9P6QHA2"/>
<feature type="region of interest" description="Disordered" evidence="1">
    <location>
        <begin position="331"/>
        <end position="380"/>
    </location>
</feature>
<dbReference type="Proteomes" id="UP000726737">
    <property type="component" value="Unassembled WGS sequence"/>
</dbReference>
<evidence type="ECO:0000313" key="2">
    <source>
        <dbReference type="EMBL" id="KAG0265525.1"/>
    </source>
</evidence>
<feature type="compositionally biased region" description="Basic and acidic residues" evidence="1">
    <location>
        <begin position="57"/>
        <end position="85"/>
    </location>
</feature>
<evidence type="ECO:0000256" key="1">
    <source>
        <dbReference type="SAM" id="MobiDB-lite"/>
    </source>
</evidence>
<feature type="compositionally biased region" description="Acidic residues" evidence="1">
    <location>
        <begin position="246"/>
        <end position="256"/>
    </location>
</feature>
<dbReference type="InterPro" id="IPR018247">
    <property type="entry name" value="EF_Hand_1_Ca_BS"/>
</dbReference>
<accession>A0A9P6QHA2</accession>
<dbReference type="PROSITE" id="PS00018">
    <property type="entry name" value="EF_HAND_1"/>
    <property type="match status" value="1"/>
</dbReference>
<evidence type="ECO:0000313" key="3">
    <source>
        <dbReference type="Proteomes" id="UP000726737"/>
    </source>
</evidence>
<keyword evidence="3" id="KW-1185">Reference proteome</keyword>
<feature type="region of interest" description="Disordered" evidence="1">
    <location>
        <begin position="487"/>
        <end position="514"/>
    </location>
</feature>
<comment type="caution">
    <text evidence="2">The sequence shown here is derived from an EMBL/GenBank/DDBJ whole genome shotgun (WGS) entry which is preliminary data.</text>
</comment>
<feature type="compositionally biased region" description="Basic and acidic residues" evidence="1">
    <location>
        <begin position="99"/>
        <end position="108"/>
    </location>
</feature>
<feature type="region of interest" description="Disordered" evidence="1">
    <location>
        <begin position="244"/>
        <end position="309"/>
    </location>
</feature>
<name>A0A9P6QHA2_9FUNG</name>
<organism evidence="2 3">
    <name type="scientific">Mortierella polycephala</name>
    <dbReference type="NCBI Taxonomy" id="41804"/>
    <lineage>
        <taxon>Eukaryota</taxon>
        <taxon>Fungi</taxon>
        <taxon>Fungi incertae sedis</taxon>
        <taxon>Mucoromycota</taxon>
        <taxon>Mortierellomycotina</taxon>
        <taxon>Mortierellomycetes</taxon>
        <taxon>Mortierellales</taxon>
        <taxon>Mortierellaceae</taxon>
        <taxon>Mortierella</taxon>
    </lineage>
</organism>
<dbReference type="EMBL" id="JAAAJA010000030">
    <property type="protein sequence ID" value="KAG0265525.1"/>
    <property type="molecule type" value="Genomic_DNA"/>
</dbReference>
<feature type="compositionally biased region" description="Polar residues" evidence="1">
    <location>
        <begin position="87"/>
        <end position="98"/>
    </location>
</feature>
<feature type="region of interest" description="Disordered" evidence="1">
    <location>
        <begin position="1"/>
        <end position="111"/>
    </location>
</feature>
<protein>
    <submittedName>
        <fullName evidence="2">Uncharacterized protein</fullName>
    </submittedName>
</protein>
<sequence>MRQSNPESIEDGSWGFQFDMEAMARDELRRNPNKTNGQHSRNHDGFESSSDDSWSNDADRDQSRTYDRVQQDHDKNREPRLDRHQRYGSSQESVNSNVWRKEQAEDTHGSATEDIWGLSEREQMAAPVPDRSPNGDNMPDINNELTRYWANSNVINILRPNPDGLAFLDDQGMHSYDRGDWGSVPQPVMDYNGESYVSDVLIEQQTRQFWSKRSGEWVLLNQSTISHQKNRRVVEWSAQEITGGEYLDDDSGEDSAIDGNYSNGDYPVETEEQAVREDDAAVGGQDAIDTDEAPSSGVDSRTSSGNRPYQALEFYPEYYDFDKTGFIEEEEWRKPSSDRKPKSVDDIRKSNDSWSTESDDLDRPTRQEPPSPEPATLPEVLPDFSTAKSMVLNISCPKALKHCQRPSSRPESRGEAGRMQADPAFDMASPTEISGHIDLLTSSPISETRLDRLNPSTPELNVSSGDQGQAKLIDVGLLVDLGIDDGPHSANNVATPTSPEPVQPSQIAPTDVQETDDSSLSSQAIMESMDTTAAPMLVSTEAAVLQVSPKVDLLNELGSPHDWLNQLANRNQEHFEKSIADNRRQWNELMIKQENDSKKIHDFIERAMDKGSVTTTADTKSFRGKTPFSLLVQIETNGFGKQDMRVTEKDDLKELVQEFCEKYDMRTYEMALWVTVASAIKEKKKKLREKRTTEL</sequence>
<feature type="compositionally biased region" description="Basic and acidic residues" evidence="1">
    <location>
        <begin position="331"/>
        <end position="351"/>
    </location>
</feature>
<dbReference type="OrthoDB" id="2407428at2759"/>
<reference evidence="2" key="1">
    <citation type="journal article" date="2020" name="Fungal Divers.">
        <title>Resolving the Mortierellaceae phylogeny through synthesis of multi-gene phylogenetics and phylogenomics.</title>
        <authorList>
            <person name="Vandepol N."/>
            <person name="Liber J."/>
            <person name="Desiro A."/>
            <person name="Na H."/>
            <person name="Kennedy M."/>
            <person name="Barry K."/>
            <person name="Grigoriev I.V."/>
            <person name="Miller A.N."/>
            <person name="O'Donnell K."/>
            <person name="Stajich J.E."/>
            <person name="Bonito G."/>
        </authorList>
    </citation>
    <scope>NUCLEOTIDE SEQUENCE</scope>
    <source>
        <strain evidence="2">KOD948</strain>
    </source>
</reference>
<feature type="compositionally biased region" description="Polar residues" evidence="1">
    <location>
        <begin position="297"/>
        <end position="307"/>
    </location>
</feature>
<proteinExistence type="predicted"/>
<gene>
    <name evidence="2" type="ORF">BG011_004553</name>
</gene>